<name>A0ACC1WUJ3_MELAZ</name>
<accession>A0ACC1WUJ3</accession>
<gene>
    <name evidence="1" type="ORF">OWV82_025215</name>
</gene>
<dbReference type="EMBL" id="CM051407">
    <property type="protein sequence ID" value="KAJ4702079.1"/>
    <property type="molecule type" value="Genomic_DNA"/>
</dbReference>
<organism evidence="1 2">
    <name type="scientific">Melia azedarach</name>
    <name type="common">Chinaberry tree</name>
    <dbReference type="NCBI Taxonomy" id="155640"/>
    <lineage>
        <taxon>Eukaryota</taxon>
        <taxon>Viridiplantae</taxon>
        <taxon>Streptophyta</taxon>
        <taxon>Embryophyta</taxon>
        <taxon>Tracheophyta</taxon>
        <taxon>Spermatophyta</taxon>
        <taxon>Magnoliopsida</taxon>
        <taxon>eudicotyledons</taxon>
        <taxon>Gunneridae</taxon>
        <taxon>Pentapetalae</taxon>
        <taxon>rosids</taxon>
        <taxon>malvids</taxon>
        <taxon>Sapindales</taxon>
        <taxon>Meliaceae</taxon>
        <taxon>Melia</taxon>
    </lineage>
</organism>
<comment type="caution">
    <text evidence="1">The sequence shown here is derived from an EMBL/GenBank/DDBJ whole genome shotgun (WGS) entry which is preliminary data.</text>
</comment>
<evidence type="ECO:0000313" key="2">
    <source>
        <dbReference type="Proteomes" id="UP001164539"/>
    </source>
</evidence>
<sequence>MDLLIIFLLFLPFFIIISFLLQKFKTRNSVNRWPPGPPGLPFIGNLHQLDNSHRPRYFWKLSKQYGPFMSLRLGFVPTLVVSSAKMAKEILKTHDLHFCSRPPLLGIYTLSYGGSDLAFAPYNDHWRELKKICTIHLFNSVKVQQFRPMREDEVSRMIQNISKSASSSTPVNLSKLMTSLTIAVTCRVAFGKRFGDEGIEKNRFHALLHETQDGFGSFYLGDYFPFLGWVDKLFTGQIRRLQNTFKKLDVFYQQIIDEHLDPKRRKTEEEDILDVLLQLKKDRSFKVDLTWDHIKGLLMNIFIAGADTAAITVIWAMTYLMKNPRTMRKAQEEIRTLIGNKGFVDEDDVQKLPYLKAVAKEAMRLQPAVPILPPREAIEKCNIEGYEIPVKTRVYVNAWAVGRDPEAWDKPEEFCPERFMDGSIDFKGQNFELIPFGGGRRICAGMYMGLGLLELALANLLYKFEWELPPGMKTGDLDFEALPGMAVYKKNPLCLVAKNYV</sequence>
<proteinExistence type="predicted"/>
<keyword evidence="2" id="KW-1185">Reference proteome</keyword>
<reference evidence="1 2" key="1">
    <citation type="journal article" date="2023" name="Science">
        <title>Complex scaffold remodeling in plant triterpene biosynthesis.</title>
        <authorList>
            <person name="De La Pena R."/>
            <person name="Hodgson H."/>
            <person name="Liu J.C."/>
            <person name="Stephenson M.J."/>
            <person name="Martin A.C."/>
            <person name="Owen C."/>
            <person name="Harkess A."/>
            <person name="Leebens-Mack J."/>
            <person name="Jimenez L.E."/>
            <person name="Osbourn A."/>
            <person name="Sattely E.S."/>
        </authorList>
    </citation>
    <scope>NUCLEOTIDE SEQUENCE [LARGE SCALE GENOMIC DNA]</scope>
    <source>
        <strain evidence="2">cv. JPN11</strain>
        <tissue evidence="1">Leaf</tissue>
    </source>
</reference>
<dbReference type="Proteomes" id="UP001164539">
    <property type="component" value="Chromosome 14"/>
</dbReference>
<evidence type="ECO:0000313" key="1">
    <source>
        <dbReference type="EMBL" id="KAJ4702079.1"/>
    </source>
</evidence>
<protein>
    <submittedName>
        <fullName evidence="1">Cytochrome P450</fullName>
    </submittedName>
</protein>